<dbReference type="EMBL" id="LFYR01001068">
    <property type="protein sequence ID" value="KMZ65162.1"/>
    <property type="molecule type" value="Genomic_DNA"/>
</dbReference>
<gene>
    <name evidence="8" type="ORF">ZOSMA_334G00090</name>
</gene>
<keyword evidence="9" id="KW-1185">Reference proteome</keyword>
<reference evidence="9" key="1">
    <citation type="journal article" date="2016" name="Nature">
        <title>The genome of the seagrass Zostera marina reveals angiosperm adaptation to the sea.</title>
        <authorList>
            <person name="Olsen J.L."/>
            <person name="Rouze P."/>
            <person name="Verhelst B."/>
            <person name="Lin Y.-C."/>
            <person name="Bayer T."/>
            <person name="Collen J."/>
            <person name="Dattolo E."/>
            <person name="De Paoli E."/>
            <person name="Dittami S."/>
            <person name="Maumus F."/>
            <person name="Michel G."/>
            <person name="Kersting A."/>
            <person name="Lauritano C."/>
            <person name="Lohaus R."/>
            <person name="Toepel M."/>
            <person name="Tonon T."/>
            <person name="Vanneste K."/>
            <person name="Amirebrahimi M."/>
            <person name="Brakel J."/>
            <person name="Bostroem C."/>
            <person name="Chovatia M."/>
            <person name="Grimwood J."/>
            <person name="Jenkins J.W."/>
            <person name="Jueterbock A."/>
            <person name="Mraz A."/>
            <person name="Stam W.T."/>
            <person name="Tice H."/>
            <person name="Bornberg-Bauer E."/>
            <person name="Green P.J."/>
            <person name="Pearson G.A."/>
            <person name="Procaccini G."/>
            <person name="Duarte C.M."/>
            <person name="Schmutz J."/>
            <person name="Reusch T.B.H."/>
            <person name="Van de Peer Y."/>
        </authorList>
    </citation>
    <scope>NUCLEOTIDE SEQUENCE [LARGE SCALE GENOMIC DNA]</scope>
    <source>
        <strain evidence="9">cv. Finnish</strain>
    </source>
</reference>
<feature type="transmembrane region" description="Helical" evidence="6">
    <location>
        <begin position="339"/>
        <end position="358"/>
    </location>
</feature>
<feature type="transmembrane region" description="Helical" evidence="6">
    <location>
        <begin position="56"/>
        <end position="77"/>
    </location>
</feature>
<evidence type="ECO:0000256" key="4">
    <source>
        <dbReference type="ARBA" id="ARBA00023136"/>
    </source>
</evidence>
<dbReference type="InterPro" id="IPR037185">
    <property type="entry name" value="EmrE-like"/>
</dbReference>
<proteinExistence type="predicted"/>
<dbReference type="InterPro" id="IPR050186">
    <property type="entry name" value="TPT_transporter"/>
</dbReference>
<dbReference type="GO" id="GO:0005794">
    <property type="term" value="C:Golgi apparatus"/>
    <property type="evidence" value="ECO:0000318"/>
    <property type="project" value="GO_Central"/>
</dbReference>
<name>A0A0K9PA92_ZOSMR</name>
<dbReference type="InterPro" id="IPR004853">
    <property type="entry name" value="Sugar_P_trans_dom"/>
</dbReference>
<feature type="transmembrane region" description="Helical" evidence="6">
    <location>
        <begin position="150"/>
        <end position="175"/>
    </location>
</feature>
<evidence type="ECO:0000256" key="6">
    <source>
        <dbReference type="SAM" id="Phobius"/>
    </source>
</evidence>
<evidence type="ECO:0000259" key="7">
    <source>
        <dbReference type="Pfam" id="PF03151"/>
    </source>
</evidence>
<keyword evidence="4 6" id="KW-0472">Membrane</keyword>
<keyword evidence="3 6" id="KW-1133">Transmembrane helix</keyword>
<feature type="transmembrane region" description="Helical" evidence="6">
    <location>
        <begin position="182"/>
        <end position="199"/>
    </location>
</feature>
<comment type="subcellular location">
    <subcellularLocation>
        <location evidence="1">Membrane</location>
        <topology evidence="1">Multi-pass membrane protein</topology>
    </subcellularLocation>
</comment>
<keyword evidence="2 6" id="KW-0812">Transmembrane</keyword>
<dbReference type="Pfam" id="PF03151">
    <property type="entry name" value="TPT"/>
    <property type="match status" value="1"/>
</dbReference>
<dbReference type="SUPFAM" id="SSF103481">
    <property type="entry name" value="Multidrug resistance efflux transporter EmrE"/>
    <property type="match status" value="1"/>
</dbReference>
<feature type="transmembrane region" description="Helical" evidence="6">
    <location>
        <begin position="205"/>
        <end position="222"/>
    </location>
</feature>
<dbReference type="GO" id="GO:0015297">
    <property type="term" value="F:antiporter activity"/>
    <property type="evidence" value="ECO:0000318"/>
    <property type="project" value="GO_Central"/>
</dbReference>
<feature type="transmembrane region" description="Helical" evidence="6">
    <location>
        <begin position="283"/>
        <end position="305"/>
    </location>
</feature>
<dbReference type="OMA" id="WLMKSFP"/>
<dbReference type="GO" id="GO:0005793">
    <property type="term" value="C:endoplasmic reticulum-Golgi intermediate compartment"/>
    <property type="evidence" value="ECO:0000318"/>
    <property type="project" value="GO_Central"/>
</dbReference>
<dbReference type="AlphaFoldDB" id="A0A0K9PA92"/>
<evidence type="ECO:0000256" key="5">
    <source>
        <dbReference type="SAM" id="MobiDB-lite"/>
    </source>
</evidence>
<sequence>MMNDDLERSDGDGQQHEEFEDEERMLSVGRVPFDIEKDDSNLGGFGSVKNPISVPALLKTILFILVWYAFSTCLTIYNKTLLGDKLGKFPAPLLMNSVHFIMQAILSNLICLFQSSKITSQLSWSDYFYRVVPTATATALDINLSNISLVFISVTFATMCKSTSPIFLLLFAFAFRLETPSMKLFGIILIISIGVLLTVLKETEFELWGFIFVMIASVMSGFRWSMTQILLQKKSYGLENPIILMSYVSPVMGAITLILSFIIDPWRDLNTNAYFDTFHHITWTIFVLLFGGTLAFFMVLTEYFLVSATSAVTITVAGIVKEAVTILVAVLYFHDEFTWLKGFGLVIIMVGVSLFNLYKYKKMVNGEIKNNEESSSSSSDGQITGGKYVIIDDDCEDQI</sequence>
<evidence type="ECO:0000256" key="2">
    <source>
        <dbReference type="ARBA" id="ARBA00022692"/>
    </source>
</evidence>
<dbReference type="STRING" id="29655.A0A0K9PA92"/>
<feature type="compositionally biased region" description="Basic and acidic residues" evidence="5">
    <location>
        <begin position="1"/>
        <end position="17"/>
    </location>
</feature>
<feature type="region of interest" description="Disordered" evidence="5">
    <location>
        <begin position="1"/>
        <end position="23"/>
    </location>
</feature>
<evidence type="ECO:0000313" key="9">
    <source>
        <dbReference type="Proteomes" id="UP000036987"/>
    </source>
</evidence>
<dbReference type="OrthoDB" id="18894at2759"/>
<feature type="transmembrane region" description="Helical" evidence="6">
    <location>
        <begin position="97"/>
        <end position="115"/>
    </location>
</feature>
<accession>A0A0K9PA92</accession>
<protein>
    <submittedName>
        <fullName evidence="8">Solute carrier family 35 member C2</fullName>
    </submittedName>
</protein>
<dbReference type="GO" id="GO:0015786">
    <property type="term" value="P:UDP-glucose transmembrane transport"/>
    <property type="evidence" value="ECO:0000318"/>
    <property type="project" value="GO_Central"/>
</dbReference>
<evidence type="ECO:0000256" key="3">
    <source>
        <dbReference type="ARBA" id="ARBA00022989"/>
    </source>
</evidence>
<feature type="transmembrane region" description="Helical" evidence="6">
    <location>
        <begin position="242"/>
        <end position="263"/>
    </location>
</feature>
<evidence type="ECO:0000313" key="8">
    <source>
        <dbReference type="EMBL" id="KMZ65162.1"/>
    </source>
</evidence>
<feature type="transmembrane region" description="Helical" evidence="6">
    <location>
        <begin position="312"/>
        <end position="333"/>
    </location>
</feature>
<organism evidence="8 9">
    <name type="scientific">Zostera marina</name>
    <name type="common">Eelgrass</name>
    <dbReference type="NCBI Taxonomy" id="29655"/>
    <lineage>
        <taxon>Eukaryota</taxon>
        <taxon>Viridiplantae</taxon>
        <taxon>Streptophyta</taxon>
        <taxon>Embryophyta</taxon>
        <taxon>Tracheophyta</taxon>
        <taxon>Spermatophyta</taxon>
        <taxon>Magnoliopsida</taxon>
        <taxon>Liliopsida</taxon>
        <taxon>Zosteraceae</taxon>
        <taxon>Zostera</taxon>
    </lineage>
</organism>
<dbReference type="GO" id="GO:0016020">
    <property type="term" value="C:membrane"/>
    <property type="evidence" value="ECO:0007669"/>
    <property type="project" value="UniProtKB-SubCell"/>
</dbReference>
<feature type="domain" description="Sugar phosphate transporter" evidence="7">
    <location>
        <begin position="59"/>
        <end position="356"/>
    </location>
</feature>
<dbReference type="PANTHER" id="PTHR11132">
    <property type="entry name" value="SOLUTE CARRIER FAMILY 35"/>
    <property type="match status" value="1"/>
</dbReference>
<evidence type="ECO:0000256" key="1">
    <source>
        <dbReference type="ARBA" id="ARBA00004141"/>
    </source>
</evidence>
<dbReference type="Proteomes" id="UP000036987">
    <property type="component" value="Unassembled WGS sequence"/>
</dbReference>
<dbReference type="GO" id="GO:0005801">
    <property type="term" value="C:cis-Golgi network"/>
    <property type="evidence" value="ECO:0000318"/>
    <property type="project" value="GO_Central"/>
</dbReference>
<comment type="caution">
    <text evidence="8">The sequence shown here is derived from an EMBL/GenBank/DDBJ whole genome shotgun (WGS) entry which is preliminary data.</text>
</comment>